<keyword evidence="4 8" id="KW-1133">Transmembrane helix</keyword>
<evidence type="ECO:0000256" key="1">
    <source>
        <dbReference type="ARBA" id="ARBA00004479"/>
    </source>
</evidence>
<gene>
    <name evidence="9" type="ORF">TAV2_LOCUS13265</name>
</gene>
<keyword evidence="6" id="KW-0675">Receptor</keyword>
<evidence type="ECO:0000256" key="3">
    <source>
        <dbReference type="ARBA" id="ARBA00022729"/>
    </source>
</evidence>
<keyword evidence="7" id="KW-0325">Glycoprotein</keyword>
<evidence type="ECO:0000256" key="5">
    <source>
        <dbReference type="ARBA" id="ARBA00023136"/>
    </source>
</evidence>
<evidence type="ECO:0000256" key="4">
    <source>
        <dbReference type="ARBA" id="ARBA00022989"/>
    </source>
</evidence>
<proteinExistence type="predicted"/>
<evidence type="ECO:0000256" key="8">
    <source>
        <dbReference type="SAM" id="Phobius"/>
    </source>
</evidence>
<reference evidence="9 10" key="1">
    <citation type="submission" date="2022-03" db="EMBL/GenBank/DDBJ databases">
        <authorList>
            <person name="Nunn A."/>
            <person name="Chopra R."/>
            <person name="Nunn A."/>
            <person name="Contreras Garrido A."/>
        </authorList>
    </citation>
    <scope>NUCLEOTIDE SEQUENCE [LARGE SCALE GENOMIC DNA]</scope>
</reference>
<dbReference type="InterPro" id="IPR046956">
    <property type="entry name" value="RLP23-like"/>
</dbReference>
<keyword evidence="10" id="KW-1185">Reference proteome</keyword>
<keyword evidence="3" id="KW-0732">Signal</keyword>
<dbReference type="PROSITE" id="PS51257">
    <property type="entry name" value="PROKAR_LIPOPROTEIN"/>
    <property type="match status" value="1"/>
</dbReference>
<name>A0AAU9SB16_THLAR</name>
<dbReference type="Gene3D" id="3.80.10.10">
    <property type="entry name" value="Ribonuclease Inhibitor"/>
    <property type="match status" value="1"/>
</dbReference>
<evidence type="ECO:0000256" key="6">
    <source>
        <dbReference type="ARBA" id="ARBA00023170"/>
    </source>
</evidence>
<dbReference type="InterPro" id="IPR032675">
    <property type="entry name" value="LRR_dom_sf"/>
</dbReference>
<dbReference type="PANTHER" id="PTHR48061">
    <property type="entry name" value="LEUCINE-RICH REPEAT RECEPTOR PROTEIN KINASE EMS1-LIKE-RELATED"/>
    <property type="match status" value="1"/>
</dbReference>
<evidence type="ECO:0000256" key="2">
    <source>
        <dbReference type="ARBA" id="ARBA00022692"/>
    </source>
</evidence>
<sequence length="143" mass="16157">MSLSQSRLPLRFLSLLLLYCNIFASNFLMISALSCRSDQIQALMLFKNEFVSNGCNRSDYLNGVLCDNATGAVTKLQLPSGCFTGTLKPNSSLFRFNHLRYLNLSHNNFTSSSLPSEFSNLNRLKEPYLLIYYSLHPSCLILI</sequence>
<evidence type="ECO:0000256" key="7">
    <source>
        <dbReference type="ARBA" id="ARBA00023180"/>
    </source>
</evidence>
<feature type="transmembrane region" description="Helical" evidence="8">
    <location>
        <begin position="12"/>
        <end position="33"/>
    </location>
</feature>
<dbReference type="GO" id="GO:0016020">
    <property type="term" value="C:membrane"/>
    <property type="evidence" value="ECO:0007669"/>
    <property type="project" value="UniProtKB-SubCell"/>
</dbReference>
<accession>A0AAU9SB16</accession>
<evidence type="ECO:0000313" key="10">
    <source>
        <dbReference type="Proteomes" id="UP000836841"/>
    </source>
</evidence>
<dbReference type="Proteomes" id="UP000836841">
    <property type="component" value="Chromosome 4"/>
</dbReference>
<keyword evidence="5 8" id="KW-0472">Membrane</keyword>
<organism evidence="9 10">
    <name type="scientific">Thlaspi arvense</name>
    <name type="common">Field penny-cress</name>
    <dbReference type="NCBI Taxonomy" id="13288"/>
    <lineage>
        <taxon>Eukaryota</taxon>
        <taxon>Viridiplantae</taxon>
        <taxon>Streptophyta</taxon>
        <taxon>Embryophyta</taxon>
        <taxon>Tracheophyta</taxon>
        <taxon>Spermatophyta</taxon>
        <taxon>Magnoliopsida</taxon>
        <taxon>eudicotyledons</taxon>
        <taxon>Gunneridae</taxon>
        <taxon>Pentapetalae</taxon>
        <taxon>rosids</taxon>
        <taxon>malvids</taxon>
        <taxon>Brassicales</taxon>
        <taxon>Brassicaceae</taxon>
        <taxon>Thlaspideae</taxon>
        <taxon>Thlaspi</taxon>
    </lineage>
</organism>
<dbReference type="EMBL" id="OU466860">
    <property type="protein sequence ID" value="CAH2059682.1"/>
    <property type="molecule type" value="Genomic_DNA"/>
</dbReference>
<protein>
    <submittedName>
        <fullName evidence="9">Uncharacterized protein</fullName>
    </submittedName>
</protein>
<keyword evidence="2 8" id="KW-0812">Transmembrane</keyword>
<dbReference type="AlphaFoldDB" id="A0AAU9SB16"/>
<evidence type="ECO:0000313" key="9">
    <source>
        <dbReference type="EMBL" id="CAH2059682.1"/>
    </source>
</evidence>
<dbReference type="PANTHER" id="PTHR48061:SF2">
    <property type="entry name" value="RECEPTOR LIKE PROTEIN 30-LIKE"/>
    <property type="match status" value="1"/>
</dbReference>
<comment type="subcellular location">
    <subcellularLocation>
        <location evidence="1">Membrane</location>
        <topology evidence="1">Single-pass type I membrane protein</topology>
    </subcellularLocation>
</comment>
<dbReference type="SUPFAM" id="SSF52058">
    <property type="entry name" value="L domain-like"/>
    <property type="match status" value="1"/>
</dbReference>